<feature type="binding site" evidence="1">
    <location>
        <position position="285"/>
    </location>
    <ligand>
        <name>Mg(2+)</name>
        <dbReference type="ChEBI" id="CHEBI:18420"/>
        <label>1</label>
    </ligand>
</feature>
<feature type="binding site" evidence="1">
    <location>
        <position position="55"/>
    </location>
    <ligand>
        <name>Mg(2+)</name>
        <dbReference type="ChEBI" id="CHEBI:18420"/>
        <label>1</label>
    </ligand>
</feature>
<dbReference type="SUPFAM" id="SSF101478">
    <property type="entry name" value="ADP-ribosylglycohydrolase"/>
    <property type="match status" value="1"/>
</dbReference>
<organism evidence="2 3">
    <name type="scientific">Eisenbergiella tayi</name>
    <dbReference type="NCBI Taxonomy" id="1432052"/>
    <lineage>
        <taxon>Bacteria</taxon>
        <taxon>Bacillati</taxon>
        <taxon>Bacillota</taxon>
        <taxon>Clostridia</taxon>
        <taxon>Lachnospirales</taxon>
        <taxon>Lachnospiraceae</taxon>
        <taxon>Eisenbergiella</taxon>
    </lineage>
</organism>
<name>A0A1E3ALH4_9FIRM</name>
<dbReference type="EMBL" id="MCGI01000004">
    <property type="protein sequence ID" value="ODM09615.1"/>
    <property type="molecule type" value="Genomic_DNA"/>
</dbReference>
<gene>
    <name evidence="2" type="ORF">BEH84_03982</name>
</gene>
<keyword evidence="1" id="KW-0479">Metal-binding</keyword>
<evidence type="ECO:0000313" key="3">
    <source>
        <dbReference type="Proteomes" id="UP000095003"/>
    </source>
</evidence>
<dbReference type="GO" id="GO:0046872">
    <property type="term" value="F:metal ion binding"/>
    <property type="evidence" value="ECO:0007669"/>
    <property type="project" value="UniProtKB-KW"/>
</dbReference>
<reference evidence="2 3" key="1">
    <citation type="submission" date="2016-07" db="EMBL/GenBank/DDBJ databases">
        <title>Characterization of isolates of Eisenbergiella tayi derived from blood cultures, using whole genome sequencing.</title>
        <authorList>
            <person name="Burdz T."/>
            <person name="Wiebe D."/>
            <person name="Huynh C."/>
            <person name="Bernard K."/>
        </authorList>
    </citation>
    <scope>NUCLEOTIDE SEQUENCE [LARGE SCALE GENOMIC DNA]</scope>
    <source>
        <strain evidence="2 3">NML 120489</strain>
    </source>
</reference>
<dbReference type="PATRIC" id="fig|1432052.3.peg.4414"/>
<protein>
    <submittedName>
        <fullName evidence="2">ADP-ribosylglycohydrolase</fullName>
    </submittedName>
</protein>
<comment type="cofactor">
    <cofactor evidence="1">
        <name>Mg(2+)</name>
        <dbReference type="ChEBI" id="CHEBI:18420"/>
    </cofactor>
    <text evidence="1">Binds 2 magnesium ions per subunit.</text>
</comment>
<evidence type="ECO:0000313" key="2">
    <source>
        <dbReference type="EMBL" id="ODM09615.1"/>
    </source>
</evidence>
<dbReference type="Gene3D" id="1.10.4080.10">
    <property type="entry name" value="ADP-ribosylation/Crystallin J1"/>
    <property type="match status" value="1"/>
</dbReference>
<dbReference type="InterPro" id="IPR036705">
    <property type="entry name" value="Ribosyl_crysJ1_sf"/>
</dbReference>
<dbReference type="RefSeq" id="WP_069158120.1">
    <property type="nucleotide sequence ID" value="NZ_DBFYTC010000105.1"/>
</dbReference>
<evidence type="ECO:0000256" key="1">
    <source>
        <dbReference type="PIRSR" id="PIRSR605502-1"/>
    </source>
</evidence>
<keyword evidence="2" id="KW-0378">Hydrolase</keyword>
<keyword evidence="1" id="KW-0460">Magnesium</keyword>
<dbReference type="InterPro" id="IPR005502">
    <property type="entry name" value="Ribosyl_crysJ1"/>
</dbReference>
<accession>A0A1E3ALH4</accession>
<sequence>MRKLDFATYKDKVMGCWAGKNIGGVLGAPFEGKRQVNDISFYTQDLSMGPPPNDDLDLQIIWLAAVERYGRNVNASILGEYWLSYCIPNWVEYGTGKANLRAGLQPPLSGLIDNTYKDSCGCYIRSEIWACLAPGNPELAARYAYEDAIVDHEGEGMYGEIFFAALQSAAFVESDKRKLIDIALSYIPEESKTTAAIRKAMECYDNHMEFTEARKAIHNTAPGTFGVQSGTIQDIPAEGNEGMEIGAPGFDAPENVAFTIAGWLYGEEDFGKSLCMAVACGEDTDCTCATLGAVLGIIAGASGLPEKWTAPLDDKIATLCIDKTSGGIWVPSTVTELTERVMRAAPGFLGQDICDIFADGGMTIDCKEGNELYCKRTSDYIPKINGNGKDEALPVKDLCSLSPYVVRYSFPAFNIMVDYEDSIFFKSGETRKIKVTVTNSHTMRQQQWAKINVYMPSGVELLNGKGYTLPLNNLYGSKAEVEIAFNTDLYDGGRLEFVVEVSLEGRHSSGAVKVTLMREA</sequence>
<dbReference type="GO" id="GO:0016787">
    <property type="term" value="F:hydrolase activity"/>
    <property type="evidence" value="ECO:0007669"/>
    <property type="project" value="UniProtKB-KW"/>
</dbReference>
<dbReference type="Pfam" id="PF03747">
    <property type="entry name" value="ADP_ribosyl_GH"/>
    <property type="match status" value="1"/>
</dbReference>
<dbReference type="Proteomes" id="UP000095003">
    <property type="component" value="Unassembled WGS sequence"/>
</dbReference>
<feature type="binding site" evidence="1">
    <location>
        <position position="283"/>
    </location>
    <ligand>
        <name>Mg(2+)</name>
        <dbReference type="ChEBI" id="CHEBI:18420"/>
        <label>1</label>
    </ligand>
</feature>
<dbReference type="GeneID" id="93301948"/>
<dbReference type="AlphaFoldDB" id="A0A1E3ALH4"/>
<proteinExistence type="predicted"/>
<comment type="caution">
    <text evidence="2">The sequence shown here is derived from an EMBL/GenBank/DDBJ whole genome shotgun (WGS) entry which is preliminary data.</text>
</comment>
<feature type="binding site" evidence="1">
    <location>
        <position position="54"/>
    </location>
    <ligand>
        <name>Mg(2+)</name>
        <dbReference type="ChEBI" id="CHEBI:18420"/>
        <label>1</label>
    </ligand>
</feature>